<protein>
    <submittedName>
        <fullName evidence="1">(wild Malaysian banana) hypothetical protein</fullName>
    </submittedName>
</protein>
<name>A0A8D6ZXB1_MUSAM</name>
<proteinExistence type="predicted"/>
<dbReference type="AlphaFoldDB" id="A0A8D6ZXB1"/>
<reference evidence="1" key="1">
    <citation type="submission" date="2021-03" db="EMBL/GenBank/DDBJ databases">
        <authorList>
            <consortium name="Genoscope - CEA"/>
            <person name="William W."/>
        </authorList>
    </citation>
    <scope>NUCLEOTIDE SEQUENCE</scope>
    <source>
        <strain evidence="1">Doubled-haploid Pahang</strain>
    </source>
</reference>
<organism evidence="1">
    <name type="scientific">Musa acuminata subsp. malaccensis</name>
    <name type="common">Wild banana</name>
    <name type="synonym">Musa malaccensis</name>
    <dbReference type="NCBI Taxonomy" id="214687"/>
    <lineage>
        <taxon>Eukaryota</taxon>
        <taxon>Viridiplantae</taxon>
        <taxon>Streptophyta</taxon>
        <taxon>Embryophyta</taxon>
        <taxon>Tracheophyta</taxon>
        <taxon>Spermatophyta</taxon>
        <taxon>Magnoliopsida</taxon>
        <taxon>Liliopsida</taxon>
        <taxon>Zingiberales</taxon>
        <taxon>Musaceae</taxon>
        <taxon>Musa</taxon>
    </lineage>
</organism>
<evidence type="ECO:0000313" key="1">
    <source>
        <dbReference type="EMBL" id="CAG1837862.1"/>
    </source>
</evidence>
<gene>
    <name evidence="1" type="ORF">GSMUA_260390.1</name>
</gene>
<sequence>MKLIYRKAIYYRFELCFLTEITISSLIDNALCFLLCSRQLLNSTLTPVGIHLLAPIKKTD</sequence>
<dbReference type="EMBL" id="HG996470">
    <property type="protein sequence ID" value="CAG1837862.1"/>
    <property type="molecule type" value="Genomic_DNA"/>
</dbReference>
<accession>A0A8D6ZXB1</accession>